<feature type="compositionally biased region" description="Basic and acidic residues" evidence="4">
    <location>
        <begin position="467"/>
        <end position="476"/>
    </location>
</feature>
<dbReference type="Pfam" id="PF02847">
    <property type="entry name" value="MA3"/>
    <property type="match status" value="1"/>
</dbReference>
<feature type="domain" description="MI" evidence="5">
    <location>
        <begin position="504"/>
        <end position="631"/>
    </location>
</feature>
<protein>
    <recommendedName>
        <fullName evidence="5">MI domain-containing protein</fullName>
    </recommendedName>
</protein>
<evidence type="ECO:0000256" key="4">
    <source>
        <dbReference type="SAM" id="MobiDB-lite"/>
    </source>
</evidence>
<dbReference type="AlphaFoldDB" id="A0A0H5R6G8"/>
<organism evidence="6">
    <name type="scientific">Spongospora subterranea</name>
    <dbReference type="NCBI Taxonomy" id="70186"/>
    <lineage>
        <taxon>Eukaryota</taxon>
        <taxon>Sar</taxon>
        <taxon>Rhizaria</taxon>
        <taxon>Endomyxa</taxon>
        <taxon>Phytomyxea</taxon>
        <taxon>Plasmodiophorida</taxon>
        <taxon>Plasmodiophoridae</taxon>
        <taxon>Spongospora</taxon>
    </lineage>
</organism>
<evidence type="ECO:0000256" key="2">
    <source>
        <dbReference type="ARBA" id="ARBA00022540"/>
    </source>
</evidence>
<dbReference type="Pfam" id="PF02854">
    <property type="entry name" value="MIF4G"/>
    <property type="match status" value="1"/>
</dbReference>
<dbReference type="SMART" id="SM00544">
    <property type="entry name" value="MA3"/>
    <property type="match status" value="1"/>
</dbReference>
<keyword evidence="2" id="KW-0396">Initiation factor</keyword>
<evidence type="ECO:0000256" key="3">
    <source>
        <dbReference type="ARBA" id="ARBA00022917"/>
    </source>
</evidence>
<proteinExistence type="inferred from homology"/>
<dbReference type="InterPro" id="IPR003890">
    <property type="entry name" value="MIF4G-like_typ-3"/>
</dbReference>
<feature type="compositionally biased region" description="Low complexity" evidence="4">
    <location>
        <begin position="94"/>
        <end position="106"/>
    </location>
</feature>
<keyword evidence="3" id="KW-0648">Protein biosynthesis</keyword>
<accession>A0A0H5R6G8</accession>
<dbReference type="EMBL" id="HACM01008910">
    <property type="protein sequence ID" value="CRZ09352.1"/>
    <property type="molecule type" value="Transcribed_RNA"/>
</dbReference>
<comment type="similarity">
    <text evidence="1">Belongs to the eukaryotic initiation factor 4G family.</text>
</comment>
<name>A0A0H5R6G8_9EUKA</name>
<dbReference type="InterPro" id="IPR016024">
    <property type="entry name" value="ARM-type_fold"/>
</dbReference>
<dbReference type="PANTHER" id="PTHR23253:SF9">
    <property type="entry name" value="EUKARYOTIC TRANSLATION INITIATION FACTOR 4 GAMMA 2"/>
    <property type="match status" value="1"/>
</dbReference>
<dbReference type="GO" id="GO:0003729">
    <property type="term" value="F:mRNA binding"/>
    <property type="evidence" value="ECO:0007669"/>
    <property type="project" value="TreeGrafter"/>
</dbReference>
<dbReference type="InterPro" id="IPR003891">
    <property type="entry name" value="Initiation_fac_eIF4g_MI"/>
</dbReference>
<reference evidence="6" key="1">
    <citation type="submission" date="2015-04" db="EMBL/GenBank/DDBJ databases">
        <title>The genome sequence of the plant pathogenic Rhizarian Plasmodiophora brassicae reveals insights in its biotrophic life cycle and the origin of chitin synthesis.</title>
        <authorList>
            <person name="Schwelm A."/>
            <person name="Fogelqvist J."/>
            <person name="Knaust A."/>
            <person name="Julke S."/>
            <person name="Lilja T."/>
            <person name="Dhandapani V."/>
            <person name="Bonilla-Rosso G."/>
            <person name="Karlsson M."/>
            <person name="Shevchenko A."/>
            <person name="Choi S.R."/>
            <person name="Kim H.G."/>
            <person name="Park J.Y."/>
            <person name="Lim Y.P."/>
            <person name="Ludwig-Muller J."/>
            <person name="Dixelius C."/>
        </authorList>
    </citation>
    <scope>NUCLEOTIDE SEQUENCE</scope>
    <source>
        <tissue evidence="6">Potato root galls</tissue>
    </source>
</reference>
<dbReference type="PROSITE" id="PS51366">
    <property type="entry name" value="MI"/>
    <property type="match status" value="1"/>
</dbReference>
<dbReference type="SUPFAM" id="SSF48371">
    <property type="entry name" value="ARM repeat"/>
    <property type="match status" value="2"/>
</dbReference>
<dbReference type="GO" id="GO:0003743">
    <property type="term" value="F:translation initiation factor activity"/>
    <property type="evidence" value="ECO:0007669"/>
    <property type="project" value="UniProtKB-KW"/>
</dbReference>
<dbReference type="PANTHER" id="PTHR23253">
    <property type="entry name" value="EUKARYOTIC TRANSLATION INITIATION FACTOR 4 GAMMA"/>
    <property type="match status" value="1"/>
</dbReference>
<evidence type="ECO:0000256" key="1">
    <source>
        <dbReference type="ARBA" id="ARBA00005775"/>
    </source>
</evidence>
<feature type="region of interest" description="Disordered" evidence="4">
    <location>
        <begin position="91"/>
        <end position="114"/>
    </location>
</feature>
<evidence type="ECO:0000313" key="6">
    <source>
        <dbReference type="EMBL" id="CRZ09352.1"/>
    </source>
</evidence>
<sequence>MSLSATASAPPELFPLRPTSLLRARARVAGPSVPVAPTPVAQGRGYFQSLSSRKSYSIDDLLALRTKYALCPKDLPDVSCVESGADDTLTWGLRTSSPSSSHTSSSDPKRSKLKVKITKSMEGPMTSEQESESTVAPLPLSQNRWRPQASTGFANTIKKLKGILNKLTVDKFDQLSVQFINLVLSGCPTLVELREAVQLVFDKALDEMSFGDMYPNLVVLLSEKIPAIPADHAENQNKSMTFKSVMLSMCQSEFEKAYLAVLPTATPAAPTGPAAEMLRLKQRHRLLGNMKFIGELFNKNMLNLSVIIYCSRQLSAGLRSDHLEAVCTLLEVTGAALDATTVKTGQNQVREIFQRLTVISNMSPSSCELDSRTRFLVREILELRSSGWVPRRKKQEAMKIDDFRAKEEPFRQQMRDNLLQDDMVGVAARMPATFASRPVGSTRTPRYTDRYARAQAQATSPALSDSELARRYDTPSKKANGAAQPHTVPSSAPSKTVPAISEEKMTKGVQSLVREFLRIADIKEAMTCMEELSQAGNNTMRNVAVVSTSINEAMEANEQVVRANAASLICQLRKIQQISASDIEKSIQEVLQYLPDLVVDLPIAPKRFGEFLSVLVKDGSIPLQSVSPHSNPLTEQVFKIARS</sequence>
<feature type="region of interest" description="Disordered" evidence="4">
    <location>
        <begin position="453"/>
        <end position="498"/>
    </location>
</feature>
<evidence type="ECO:0000259" key="5">
    <source>
        <dbReference type="PROSITE" id="PS51366"/>
    </source>
</evidence>
<dbReference type="Gene3D" id="1.25.40.180">
    <property type="match status" value="2"/>
</dbReference>
<dbReference type="SMART" id="SM00543">
    <property type="entry name" value="MIF4G"/>
    <property type="match status" value="1"/>
</dbReference>
<dbReference type="GO" id="GO:0016281">
    <property type="term" value="C:eukaryotic translation initiation factor 4F complex"/>
    <property type="evidence" value="ECO:0007669"/>
    <property type="project" value="TreeGrafter"/>
</dbReference>